<proteinExistence type="predicted"/>
<evidence type="ECO:0000313" key="1">
    <source>
        <dbReference type="EMBL" id="RLL60564.1"/>
    </source>
</evidence>
<evidence type="ECO:0000313" key="2">
    <source>
        <dbReference type="Proteomes" id="UP000279673"/>
    </source>
</evidence>
<feature type="non-terminal residue" evidence="1">
    <location>
        <position position="154"/>
    </location>
</feature>
<organism evidence="1 2">
    <name type="scientific">Paenirhodobacter hankyongi</name>
    <dbReference type="NCBI Taxonomy" id="2294033"/>
    <lineage>
        <taxon>Bacteria</taxon>
        <taxon>Pseudomonadati</taxon>
        <taxon>Pseudomonadota</taxon>
        <taxon>Alphaproteobacteria</taxon>
        <taxon>Rhodobacterales</taxon>
        <taxon>Rhodobacter group</taxon>
        <taxon>Paenirhodobacter</taxon>
    </lineage>
</organism>
<keyword evidence="2" id="KW-1185">Reference proteome</keyword>
<protein>
    <submittedName>
        <fullName evidence="1">Uncharacterized protein</fullName>
    </submittedName>
</protein>
<name>A0A421BIZ6_9RHOB</name>
<sequence>MQVSATLDLSQYESRSRTLVATTQKMAANVNTAMAGISRSVAGSGTAFDRLRASLDPAFAASQRYRQIQQDLAAMVERGDATQRAANIALEQAASRYMGVATAAERAEQVQREQAAAVALSTGQYEALRASLDPVYASSKRYEAAQQSMAAAVK</sequence>
<dbReference type="AlphaFoldDB" id="A0A421BIZ6"/>
<gene>
    <name evidence="1" type="ORF">DYS74_18380</name>
</gene>
<reference evidence="1 2" key="1">
    <citation type="submission" date="2018-10" db="EMBL/GenBank/DDBJ databases">
        <title>Rhodobacter sp . BO-81.</title>
        <authorList>
            <person name="Im W.T."/>
        </authorList>
    </citation>
    <scope>NUCLEOTIDE SEQUENCE [LARGE SCALE GENOMIC DNA]</scope>
    <source>
        <strain evidence="1 2">BO-81</strain>
    </source>
</reference>
<accession>A0A421BIZ6</accession>
<dbReference type="Proteomes" id="UP000279673">
    <property type="component" value="Unassembled WGS sequence"/>
</dbReference>
<comment type="caution">
    <text evidence="1">The sequence shown here is derived from an EMBL/GenBank/DDBJ whole genome shotgun (WGS) entry which is preliminary data.</text>
</comment>
<dbReference type="EMBL" id="RCHI01000047">
    <property type="protein sequence ID" value="RLL60564.1"/>
    <property type="molecule type" value="Genomic_DNA"/>
</dbReference>